<comment type="similarity">
    <text evidence="2">Belongs to the multi antimicrobial extrusion (MATE) (TC 2.A.66.1) family.</text>
</comment>
<evidence type="ECO:0000256" key="5">
    <source>
        <dbReference type="ARBA" id="ARBA00023136"/>
    </source>
</evidence>
<keyword evidence="5 6" id="KW-0472">Membrane</keyword>
<evidence type="ECO:0000313" key="8">
    <source>
        <dbReference type="Proteomes" id="UP000297635"/>
    </source>
</evidence>
<keyword evidence="3 6" id="KW-0812">Transmembrane</keyword>
<evidence type="ECO:0000256" key="1">
    <source>
        <dbReference type="ARBA" id="ARBA00004141"/>
    </source>
</evidence>
<dbReference type="AlphaFoldDB" id="A0A4Z0V482"/>
<dbReference type="PANTHER" id="PTHR42893:SF46">
    <property type="entry name" value="PROTEIN DETOXIFICATION 44, CHLOROPLASTIC"/>
    <property type="match status" value="1"/>
</dbReference>
<evidence type="ECO:0000313" key="7">
    <source>
        <dbReference type="EMBL" id="TGG37170.1"/>
    </source>
</evidence>
<feature type="transmembrane region" description="Helical" evidence="6">
    <location>
        <begin position="376"/>
        <end position="395"/>
    </location>
</feature>
<organism evidence="7 8">
    <name type="scientific">Duncaniella freteri</name>
    <dbReference type="NCBI Taxonomy" id="2530391"/>
    <lineage>
        <taxon>Bacteria</taxon>
        <taxon>Pseudomonadati</taxon>
        <taxon>Bacteroidota</taxon>
        <taxon>Bacteroidia</taxon>
        <taxon>Bacteroidales</taxon>
        <taxon>Muribaculaceae</taxon>
        <taxon>Duncaniella</taxon>
    </lineage>
</organism>
<dbReference type="GO" id="GO:0015297">
    <property type="term" value="F:antiporter activity"/>
    <property type="evidence" value="ECO:0007669"/>
    <property type="project" value="InterPro"/>
</dbReference>
<reference evidence="7 8" key="1">
    <citation type="submission" date="2019-02" db="EMBL/GenBank/DDBJ databases">
        <title>Isolation and identification of novel species under the genus Muribaculum.</title>
        <authorList>
            <person name="Miyake S."/>
            <person name="Ding Y."/>
            <person name="Low A."/>
            <person name="Soh M."/>
            <person name="Seedorf H."/>
        </authorList>
    </citation>
    <scope>NUCLEOTIDE SEQUENCE [LARGE SCALE GENOMIC DNA]</scope>
    <source>
        <strain evidence="7 8">TLL-A3</strain>
    </source>
</reference>
<comment type="caution">
    <text evidence="7">The sequence shown here is derived from an EMBL/GenBank/DDBJ whole genome shotgun (WGS) entry which is preliminary data.</text>
</comment>
<proteinExistence type="inferred from homology"/>
<feature type="transmembrane region" description="Helical" evidence="6">
    <location>
        <begin position="79"/>
        <end position="105"/>
    </location>
</feature>
<feature type="transmembrane region" description="Helical" evidence="6">
    <location>
        <begin position="36"/>
        <end position="59"/>
    </location>
</feature>
<feature type="transmembrane region" description="Helical" evidence="6">
    <location>
        <begin position="125"/>
        <end position="147"/>
    </location>
</feature>
<feature type="transmembrane region" description="Helical" evidence="6">
    <location>
        <begin position="401"/>
        <end position="420"/>
    </location>
</feature>
<dbReference type="CDD" id="cd13136">
    <property type="entry name" value="MATE_DinF_like"/>
    <property type="match status" value="1"/>
</dbReference>
<evidence type="ECO:0000256" key="3">
    <source>
        <dbReference type="ARBA" id="ARBA00022692"/>
    </source>
</evidence>
<dbReference type="EMBL" id="SJSA01000002">
    <property type="protein sequence ID" value="TGG37170.1"/>
    <property type="molecule type" value="Genomic_DNA"/>
</dbReference>
<feature type="transmembrane region" description="Helical" evidence="6">
    <location>
        <begin position="303"/>
        <end position="323"/>
    </location>
</feature>
<name>A0A4Z0V482_9BACT</name>
<evidence type="ECO:0000256" key="2">
    <source>
        <dbReference type="ARBA" id="ARBA00010199"/>
    </source>
</evidence>
<keyword evidence="8" id="KW-1185">Reference proteome</keyword>
<evidence type="ECO:0000256" key="6">
    <source>
        <dbReference type="SAM" id="Phobius"/>
    </source>
</evidence>
<feature type="transmembrane region" description="Helical" evidence="6">
    <location>
        <begin position="259"/>
        <end position="282"/>
    </location>
</feature>
<feature type="transmembrane region" description="Helical" evidence="6">
    <location>
        <begin position="7"/>
        <end position="30"/>
    </location>
</feature>
<dbReference type="GO" id="GO:0005886">
    <property type="term" value="C:plasma membrane"/>
    <property type="evidence" value="ECO:0007669"/>
    <property type="project" value="TreeGrafter"/>
</dbReference>
<dbReference type="InterPro" id="IPR044644">
    <property type="entry name" value="DinF-like"/>
</dbReference>
<evidence type="ECO:0000256" key="4">
    <source>
        <dbReference type="ARBA" id="ARBA00022989"/>
    </source>
</evidence>
<feature type="transmembrane region" description="Helical" evidence="6">
    <location>
        <begin position="225"/>
        <end position="247"/>
    </location>
</feature>
<sequence>MNREILSLAIPSIITNITTPLLALMDVAIVGHMGDASYIAAIAVGGTIFNMVYWLFAFLRMGTSGLSAQAHGAQDEHELNLVLSRGILVALSASAIIILLSPLLAELSFAVMDVDGNVKDMAERYFRILVWGAPAVLCTYTFSGWALGRKNPKAPMWVSFIINIANILVSLILVFVFRLKIEGVAFGTLSAQWLGALSFILIIHRKYHPAMPSFGRTIQKGALKRFFSVNADIFLRTCCLIAVTVWFTRVGSQQGTVVLAVNTLLMQFFILFSYFMDGFAFAGESLCGNCLGARDKKRLDHSIRALLWWGTVVSVIFTVLYFTCGERIMTLLSGDTEVIEASKEYFHWVILIPIVGFAAFTWDGVYIGITRTREMLLSMAIATAIYFILYFVLFPHMGNDGLWIAFLSYLLSRGIILHLASKRASRDIFLE</sequence>
<dbReference type="NCBIfam" id="TIGR00797">
    <property type="entry name" value="matE"/>
    <property type="match status" value="1"/>
</dbReference>
<dbReference type="InterPro" id="IPR002528">
    <property type="entry name" value="MATE_fam"/>
</dbReference>
<comment type="subcellular location">
    <subcellularLocation>
        <location evidence="1">Membrane</location>
        <topology evidence="1">Multi-pass membrane protein</topology>
    </subcellularLocation>
</comment>
<dbReference type="Proteomes" id="UP000297635">
    <property type="component" value="Unassembled WGS sequence"/>
</dbReference>
<feature type="transmembrane region" description="Helical" evidence="6">
    <location>
        <begin position="345"/>
        <end position="369"/>
    </location>
</feature>
<keyword evidence="4 6" id="KW-1133">Transmembrane helix</keyword>
<gene>
    <name evidence="7" type="ORF">EZ315_11825</name>
</gene>
<protein>
    <submittedName>
        <fullName evidence="7">MATE family efflux transporter</fullName>
    </submittedName>
</protein>
<accession>A0A4Z0V482</accession>
<feature type="transmembrane region" description="Helical" evidence="6">
    <location>
        <begin position="154"/>
        <end position="177"/>
    </location>
</feature>
<dbReference type="Pfam" id="PF01554">
    <property type="entry name" value="MatE"/>
    <property type="match status" value="2"/>
</dbReference>
<dbReference type="PANTHER" id="PTHR42893">
    <property type="entry name" value="PROTEIN DETOXIFICATION 44, CHLOROPLASTIC-RELATED"/>
    <property type="match status" value="1"/>
</dbReference>
<feature type="transmembrane region" description="Helical" evidence="6">
    <location>
        <begin position="183"/>
        <end position="204"/>
    </location>
</feature>
<dbReference type="GO" id="GO:0042910">
    <property type="term" value="F:xenobiotic transmembrane transporter activity"/>
    <property type="evidence" value="ECO:0007669"/>
    <property type="project" value="InterPro"/>
</dbReference>